<accession>K9UEH2</accession>
<keyword evidence="2" id="KW-1185">Reference proteome</keyword>
<dbReference type="Proteomes" id="UP000010366">
    <property type="component" value="Chromosome"/>
</dbReference>
<name>K9UEH2_CHAP6</name>
<organism evidence="1 2">
    <name type="scientific">Chamaesiphon minutus (strain ATCC 27169 / PCC 6605)</name>
    <dbReference type="NCBI Taxonomy" id="1173020"/>
    <lineage>
        <taxon>Bacteria</taxon>
        <taxon>Bacillati</taxon>
        <taxon>Cyanobacteriota</taxon>
        <taxon>Cyanophyceae</taxon>
        <taxon>Gomontiellales</taxon>
        <taxon>Chamaesiphonaceae</taxon>
        <taxon>Chamaesiphon</taxon>
    </lineage>
</organism>
<gene>
    <name evidence="1" type="ORF">Cha6605_1427</name>
</gene>
<dbReference type="HOGENOM" id="CLU_2492190_0_0_3"/>
<reference evidence="1 2" key="1">
    <citation type="submission" date="2012-05" db="EMBL/GenBank/DDBJ databases">
        <title>Finished chromosome of genome of Chamaesiphon sp. PCC 6605.</title>
        <authorList>
            <consortium name="US DOE Joint Genome Institute"/>
            <person name="Gugger M."/>
            <person name="Coursin T."/>
            <person name="Rippka R."/>
            <person name="Tandeau De Marsac N."/>
            <person name="Huntemann M."/>
            <person name="Wei C.-L."/>
            <person name="Han J."/>
            <person name="Detter J.C."/>
            <person name="Han C."/>
            <person name="Tapia R."/>
            <person name="Chen A."/>
            <person name="Kyrpides N."/>
            <person name="Mavromatis K."/>
            <person name="Markowitz V."/>
            <person name="Szeto E."/>
            <person name="Ivanova N."/>
            <person name="Pagani I."/>
            <person name="Pati A."/>
            <person name="Goodwin L."/>
            <person name="Nordberg H.P."/>
            <person name="Cantor M.N."/>
            <person name="Hua S.X."/>
            <person name="Woyke T."/>
            <person name="Kerfeld C.A."/>
        </authorList>
    </citation>
    <scope>NUCLEOTIDE SEQUENCE [LARGE SCALE GENOMIC DNA]</scope>
    <source>
        <strain evidence="2">ATCC 27169 / PCC 6605</strain>
    </source>
</reference>
<protein>
    <submittedName>
        <fullName evidence="1">Uncharacterized protein</fullName>
    </submittedName>
</protein>
<proteinExistence type="predicted"/>
<dbReference type="KEGG" id="cmp:Cha6605_1427"/>
<dbReference type="EMBL" id="CP003600">
    <property type="protein sequence ID" value="AFY92604.1"/>
    <property type="molecule type" value="Genomic_DNA"/>
</dbReference>
<sequence>MRSLQALSQKVLKLYLAIDSLIVEIFDKSLCRKGLGLCFRESDRRGLLPGFNLLRLEHDRLDTDNLHLTLNVSSTNINILIYTMYD</sequence>
<dbReference type="AlphaFoldDB" id="K9UEH2"/>
<evidence type="ECO:0000313" key="1">
    <source>
        <dbReference type="EMBL" id="AFY92604.1"/>
    </source>
</evidence>
<evidence type="ECO:0000313" key="2">
    <source>
        <dbReference type="Proteomes" id="UP000010366"/>
    </source>
</evidence>